<sequence>MIFDSQQVYQWLIMELDKRTIRYSVHEFASGNKMVDIWHNNLFYVIQIESNFAGVSLIIDDNSGFDLTPDAKFTTTEQFLSKLKYIMNH</sequence>
<accession>A0ABU1TDM0</accession>
<evidence type="ECO:0000313" key="1">
    <source>
        <dbReference type="EMBL" id="MDR6943448.1"/>
    </source>
</evidence>
<reference evidence="1 2" key="1">
    <citation type="submission" date="2023-07" db="EMBL/GenBank/DDBJ databases">
        <title>Sorghum-associated microbial communities from plants grown in Nebraska, USA.</title>
        <authorList>
            <person name="Schachtman D."/>
        </authorList>
    </citation>
    <scope>NUCLEOTIDE SEQUENCE [LARGE SCALE GENOMIC DNA]</scope>
    <source>
        <strain evidence="1 2">3262</strain>
    </source>
</reference>
<name>A0ABU1TDM0_9SPHI</name>
<gene>
    <name evidence="1" type="ORF">J2W55_003301</name>
</gene>
<dbReference type="Proteomes" id="UP001247620">
    <property type="component" value="Unassembled WGS sequence"/>
</dbReference>
<organism evidence="1 2">
    <name type="scientific">Mucilaginibacter pocheonensis</name>
    <dbReference type="NCBI Taxonomy" id="398050"/>
    <lineage>
        <taxon>Bacteria</taxon>
        <taxon>Pseudomonadati</taxon>
        <taxon>Bacteroidota</taxon>
        <taxon>Sphingobacteriia</taxon>
        <taxon>Sphingobacteriales</taxon>
        <taxon>Sphingobacteriaceae</taxon>
        <taxon>Mucilaginibacter</taxon>
    </lineage>
</organism>
<evidence type="ECO:0000313" key="2">
    <source>
        <dbReference type="Proteomes" id="UP001247620"/>
    </source>
</evidence>
<keyword evidence="2" id="KW-1185">Reference proteome</keyword>
<proteinExistence type="predicted"/>
<dbReference type="EMBL" id="JAVDUU010000003">
    <property type="protein sequence ID" value="MDR6943448.1"/>
    <property type="molecule type" value="Genomic_DNA"/>
</dbReference>
<protein>
    <submittedName>
        <fullName evidence="1">Uncharacterized protein</fullName>
    </submittedName>
</protein>
<comment type="caution">
    <text evidence="1">The sequence shown here is derived from an EMBL/GenBank/DDBJ whole genome shotgun (WGS) entry which is preliminary data.</text>
</comment>